<accession>A0AAV8X280</accession>
<dbReference type="AlphaFoldDB" id="A0AAV8X280"/>
<dbReference type="EMBL" id="JAPWTK010001445">
    <property type="protein sequence ID" value="KAJ8932502.1"/>
    <property type="molecule type" value="Genomic_DNA"/>
</dbReference>
<proteinExistence type="predicted"/>
<feature type="compositionally biased region" description="Acidic residues" evidence="1">
    <location>
        <begin position="35"/>
        <end position="51"/>
    </location>
</feature>
<evidence type="ECO:0000256" key="1">
    <source>
        <dbReference type="SAM" id="MobiDB-lite"/>
    </source>
</evidence>
<keyword evidence="4" id="KW-1185">Reference proteome</keyword>
<dbReference type="Pfam" id="PF13843">
    <property type="entry name" value="DDE_Tnp_1_7"/>
    <property type="match status" value="1"/>
</dbReference>
<feature type="domain" description="PiggyBac transposable element-derived protein" evidence="2">
    <location>
        <begin position="122"/>
        <end position="405"/>
    </location>
</feature>
<evidence type="ECO:0000313" key="3">
    <source>
        <dbReference type="EMBL" id="KAJ8932502.1"/>
    </source>
</evidence>
<evidence type="ECO:0000313" key="4">
    <source>
        <dbReference type="Proteomes" id="UP001162162"/>
    </source>
</evidence>
<dbReference type="PANTHER" id="PTHR46599">
    <property type="entry name" value="PIGGYBAC TRANSPOSABLE ELEMENT-DERIVED PROTEIN 4"/>
    <property type="match status" value="1"/>
</dbReference>
<dbReference type="Proteomes" id="UP001162162">
    <property type="component" value="Unassembled WGS sequence"/>
</dbReference>
<dbReference type="PANTHER" id="PTHR46599:SF3">
    <property type="entry name" value="PIGGYBAC TRANSPOSABLE ELEMENT-DERIVED PROTEIN 4"/>
    <property type="match status" value="1"/>
</dbReference>
<comment type="caution">
    <text evidence="3">The sequence shown here is derived from an EMBL/GenBank/DDBJ whole genome shotgun (WGS) entry which is preliminary data.</text>
</comment>
<protein>
    <recommendedName>
        <fullName evidence="2">PiggyBac transposable element-derived protein domain-containing protein</fullName>
    </recommendedName>
</protein>
<feature type="region of interest" description="Disordered" evidence="1">
    <location>
        <begin position="34"/>
        <end position="60"/>
    </location>
</feature>
<evidence type="ECO:0000259" key="2">
    <source>
        <dbReference type="Pfam" id="PF13843"/>
    </source>
</evidence>
<dbReference type="InterPro" id="IPR029526">
    <property type="entry name" value="PGBD"/>
</dbReference>
<sequence>MPTAVEALSGTQHVGIMEGEPGPSKRTQNCLLEQSDSETDPFVDDSDDDSEFFPSDNSNVEEETDTGYHLKLYQCLLGPLLLRLCRNLLHHTLQIVQVLLIGRMMKFQTTGLLVDVNNSTEPIDYFKLLAMDDFFEMLCTRANNHAINLIALGTGNEPRISRWIDVTPIEMRKFLGILFHTGTIKLNRINDYWKTHHLFNLQCFSSYMSRNRFLLILRALQFEDKEDPEPKTQIGKTMPLVNFFNNKMVEVYYPTRELSIDESMVLWRGRLKFRQYIKGKRHKFGIKLYVLCEPNGTALKIIVYAGSADTELCGSQHAEKVVLSLLAGKLDNGHSLYMDNFYNSVKLTKDLLQRKNIRYGNLKIKSNSKEKSKKGELIVQYNSEGICVVKWRDRREILAISSEYNGRMQDIMTAWSTKRKTLPNKQI</sequence>
<organism evidence="3 4">
    <name type="scientific">Aromia moschata</name>
    <dbReference type="NCBI Taxonomy" id="1265417"/>
    <lineage>
        <taxon>Eukaryota</taxon>
        <taxon>Metazoa</taxon>
        <taxon>Ecdysozoa</taxon>
        <taxon>Arthropoda</taxon>
        <taxon>Hexapoda</taxon>
        <taxon>Insecta</taxon>
        <taxon>Pterygota</taxon>
        <taxon>Neoptera</taxon>
        <taxon>Endopterygota</taxon>
        <taxon>Coleoptera</taxon>
        <taxon>Polyphaga</taxon>
        <taxon>Cucujiformia</taxon>
        <taxon>Chrysomeloidea</taxon>
        <taxon>Cerambycidae</taxon>
        <taxon>Cerambycinae</taxon>
        <taxon>Callichromatini</taxon>
        <taxon>Aromia</taxon>
    </lineage>
</organism>
<gene>
    <name evidence="3" type="ORF">NQ318_018500</name>
</gene>
<reference evidence="3" key="1">
    <citation type="journal article" date="2023" name="Insect Mol. Biol.">
        <title>Genome sequencing provides insights into the evolution of gene families encoding plant cell wall-degrading enzymes in longhorned beetles.</title>
        <authorList>
            <person name="Shin N.R."/>
            <person name="Okamura Y."/>
            <person name="Kirsch R."/>
            <person name="Pauchet Y."/>
        </authorList>
    </citation>
    <scope>NUCLEOTIDE SEQUENCE</scope>
    <source>
        <strain evidence="3">AMC_N1</strain>
    </source>
</reference>
<name>A0AAV8X280_9CUCU</name>